<dbReference type="Pfam" id="PF00005">
    <property type="entry name" value="ABC_tran"/>
    <property type="match status" value="1"/>
</dbReference>
<dbReference type="PANTHER" id="PTHR42711">
    <property type="entry name" value="ABC TRANSPORTER ATP-BINDING PROTEIN"/>
    <property type="match status" value="1"/>
</dbReference>
<dbReference type="InterPro" id="IPR050763">
    <property type="entry name" value="ABC_transporter_ATP-binding"/>
</dbReference>
<keyword evidence="3" id="KW-0536">Nodulation</keyword>
<dbReference type="AlphaFoldDB" id="A0A1I5U2R6"/>
<comment type="similarity">
    <text evidence="1">Belongs to the ABC transporter superfamily.</text>
</comment>
<evidence type="ECO:0000313" key="7">
    <source>
        <dbReference type="EMBL" id="SFP89605.1"/>
    </source>
</evidence>
<dbReference type="GO" id="GO:0016887">
    <property type="term" value="F:ATP hydrolysis activity"/>
    <property type="evidence" value="ECO:0007669"/>
    <property type="project" value="InterPro"/>
</dbReference>
<evidence type="ECO:0000256" key="5">
    <source>
        <dbReference type="ARBA" id="ARBA00022840"/>
    </source>
</evidence>
<evidence type="ECO:0000313" key="8">
    <source>
        <dbReference type="Proteomes" id="UP000199586"/>
    </source>
</evidence>
<dbReference type="SMART" id="SM00382">
    <property type="entry name" value="AAA"/>
    <property type="match status" value="1"/>
</dbReference>
<dbReference type="EMBL" id="FOXP01000010">
    <property type="protein sequence ID" value="SFP89605.1"/>
    <property type="molecule type" value="Genomic_DNA"/>
</dbReference>
<evidence type="ECO:0000256" key="3">
    <source>
        <dbReference type="ARBA" id="ARBA00022458"/>
    </source>
</evidence>
<dbReference type="STRING" id="634430.SAMN04488241_11063"/>
<dbReference type="InterPro" id="IPR017871">
    <property type="entry name" value="ABC_transporter-like_CS"/>
</dbReference>
<keyword evidence="5 7" id="KW-0067">ATP-binding</keyword>
<dbReference type="InterPro" id="IPR003439">
    <property type="entry name" value="ABC_transporter-like_ATP-bd"/>
</dbReference>
<accession>A0A1I5U2R6</accession>
<keyword evidence="4" id="KW-0547">Nucleotide-binding</keyword>
<evidence type="ECO:0000256" key="2">
    <source>
        <dbReference type="ARBA" id="ARBA00022448"/>
    </source>
</evidence>
<dbReference type="InterPro" id="IPR003593">
    <property type="entry name" value="AAA+_ATPase"/>
</dbReference>
<organism evidence="7 8">
    <name type="scientific">Sphingomonas rubra</name>
    <dbReference type="NCBI Taxonomy" id="634430"/>
    <lineage>
        <taxon>Bacteria</taxon>
        <taxon>Pseudomonadati</taxon>
        <taxon>Pseudomonadota</taxon>
        <taxon>Alphaproteobacteria</taxon>
        <taxon>Sphingomonadales</taxon>
        <taxon>Sphingomonadaceae</taxon>
        <taxon>Sphingomonas</taxon>
    </lineage>
</organism>
<feature type="domain" description="ABC transporter" evidence="6">
    <location>
        <begin position="6"/>
        <end position="233"/>
    </location>
</feature>
<dbReference type="Gene3D" id="3.40.50.300">
    <property type="entry name" value="P-loop containing nucleotide triphosphate hydrolases"/>
    <property type="match status" value="1"/>
</dbReference>
<dbReference type="InterPro" id="IPR027417">
    <property type="entry name" value="P-loop_NTPase"/>
</dbReference>
<dbReference type="GO" id="GO:0005524">
    <property type="term" value="F:ATP binding"/>
    <property type="evidence" value="ECO:0007669"/>
    <property type="project" value="UniProtKB-KW"/>
</dbReference>
<dbReference type="PROSITE" id="PS00211">
    <property type="entry name" value="ABC_TRANSPORTER_1"/>
    <property type="match status" value="1"/>
</dbReference>
<sequence>MGDQAVTATGLMKRFGDRRVVDGVDLAVPRGAIYGVLGPNGAGKTTTLRMVLGIIEPDGGARTLLGCAHPRDASDRVGYLPEERGLYPGMKAKEAIAFMGSLRGLPWSAGRARAVEMLAAAGLGDAADRKIRKLSKGMAQLVQLLGSVVHRPDLLVLDEPFSGLDPVNQEKLEALILAERDRGATILFSTHVMAHAERLCDRLAIIAGGRRRFEGTVDDARATLPARVHYQPRQRSPGITALLPPDAVPAGEGWRFALPADGIEPLLATLIAADHGIAGLSIERPSLHEAFVRIVGAAADDDDGAPR</sequence>
<evidence type="ECO:0000259" key="6">
    <source>
        <dbReference type="PROSITE" id="PS50893"/>
    </source>
</evidence>
<dbReference type="SUPFAM" id="SSF52540">
    <property type="entry name" value="P-loop containing nucleoside triphosphate hydrolases"/>
    <property type="match status" value="1"/>
</dbReference>
<dbReference type="PANTHER" id="PTHR42711:SF5">
    <property type="entry name" value="ABC TRANSPORTER ATP-BINDING PROTEIN NATA"/>
    <property type="match status" value="1"/>
</dbReference>
<keyword evidence="2" id="KW-0813">Transport</keyword>
<dbReference type="Proteomes" id="UP000199586">
    <property type="component" value="Unassembled WGS sequence"/>
</dbReference>
<gene>
    <name evidence="7" type="ORF">SAMN04488241_11063</name>
</gene>
<name>A0A1I5U2R6_9SPHN</name>
<protein>
    <submittedName>
        <fullName evidence="7">ABC-2 type transport system ATP-binding protein</fullName>
    </submittedName>
</protein>
<reference evidence="7 8" key="1">
    <citation type="submission" date="2016-10" db="EMBL/GenBank/DDBJ databases">
        <authorList>
            <person name="de Groot N.N."/>
        </authorList>
    </citation>
    <scope>NUCLEOTIDE SEQUENCE [LARGE SCALE GENOMIC DNA]</scope>
    <source>
        <strain evidence="7 8">CGMCC 1.9113</strain>
    </source>
</reference>
<dbReference type="PROSITE" id="PS50893">
    <property type="entry name" value="ABC_TRANSPORTER_2"/>
    <property type="match status" value="1"/>
</dbReference>
<evidence type="ECO:0000256" key="1">
    <source>
        <dbReference type="ARBA" id="ARBA00005417"/>
    </source>
</evidence>
<keyword evidence="8" id="KW-1185">Reference proteome</keyword>
<proteinExistence type="inferred from homology"/>
<evidence type="ECO:0000256" key="4">
    <source>
        <dbReference type="ARBA" id="ARBA00022741"/>
    </source>
</evidence>